<dbReference type="InterPro" id="IPR029030">
    <property type="entry name" value="Caspase-like_dom_sf"/>
</dbReference>
<evidence type="ECO:0000256" key="2">
    <source>
        <dbReference type="SAM" id="SignalP"/>
    </source>
</evidence>
<name>A0AA48H8Z6_9RHOB</name>
<dbReference type="SUPFAM" id="SSF47090">
    <property type="entry name" value="PGBD-like"/>
    <property type="match status" value="2"/>
</dbReference>
<evidence type="ECO:0000313" key="5">
    <source>
        <dbReference type="Proteomes" id="UP001337723"/>
    </source>
</evidence>
<keyword evidence="1" id="KW-0175">Coiled coil</keyword>
<organism evidence="4 5">
    <name type="scientific">Roseicyclus marinus</name>
    <dbReference type="NCBI Taxonomy" id="2161673"/>
    <lineage>
        <taxon>Bacteria</taxon>
        <taxon>Pseudomonadati</taxon>
        <taxon>Pseudomonadota</taxon>
        <taxon>Alphaproteobacteria</taxon>
        <taxon>Rhodobacterales</taxon>
        <taxon>Roseobacteraceae</taxon>
        <taxon>Roseicyclus</taxon>
    </lineage>
</organism>
<reference evidence="4 5" key="1">
    <citation type="submission" date="2023-01" db="EMBL/GenBank/DDBJ databases">
        <title>Complete genome sequence of Roseicyclus marinus strain Dej080120_10.</title>
        <authorList>
            <person name="Ueki S."/>
            <person name="Maruyama F."/>
        </authorList>
    </citation>
    <scope>NUCLEOTIDE SEQUENCE [LARGE SCALE GENOMIC DNA]</scope>
    <source>
        <strain evidence="4 5">Dej080120_10</strain>
    </source>
</reference>
<accession>A0AA48H8Z6</accession>
<dbReference type="Pfam" id="PF01471">
    <property type="entry name" value="PG_binding_1"/>
    <property type="match status" value="2"/>
</dbReference>
<feature type="domain" description="Peptidoglycan binding-like" evidence="3">
    <location>
        <begin position="487"/>
        <end position="537"/>
    </location>
</feature>
<feature type="domain" description="Peptidoglycan binding-like" evidence="3">
    <location>
        <begin position="289"/>
        <end position="342"/>
    </location>
</feature>
<evidence type="ECO:0000259" key="3">
    <source>
        <dbReference type="Pfam" id="PF01471"/>
    </source>
</evidence>
<dbReference type="EMBL" id="AP027266">
    <property type="protein sequence ID" value="BDW83873.1"/>
    <property type="molecule type" value="Genomic_DNA"/>
</dbReference>
<dbReference type="Gene3D" id="1.10.101.10">
    <property type="entry name" value="PGBD-like superfamily/PGBD"/>
    <property type="match status" value="2"/>
</dbReference>
<dbReference type="RefSeq" id="WP_338273355.1">
    <property type="nucleotide sequence ID" value="NZ_AP027266.1"/>
</dbReference>
<dbReference type="SUPFAM" id="SSF52129">
    <property type="entry name" value="Caspase-like"/>
    <property type="match status" value="1"/>
</dbReference>
<gene>
    <name evidence="4" type="primary">lytE3</name>
    <name evidence="4" type="ORF">MACH21_00500</name>
</gene>
<dbReference type="AlphaFoldDB" id="A0AA48H8Z6"/>
<dbReference type="Gene3D" id="3.40.50.1460">
    <property type="match status" value="1"/>
</dbReference>
<dbReference type="InterPro" id="IPR002477">
    <property type="entry name" value="Peptidoglycan-bd-like"/>
</dbReference>
<keyword evidence="2" id="KW-0732">Signal</keyword>
<sequence length="549" mass="58264">MRALLPVALCLLAAPAALADTALLIANTRHDHGQSLRQADEIAALDRSLTEAGFEVIVVENGTAEAMGAGLSALIEAGETERLFIALAGHVVRSQRGTWILGTEADAPDLASVGRQGLSLDVILEVAGQVPGRSIVLIGTEPRGIETGEGLGRGLGPIDAPQGVTVISGAPDDLAEFTRDAVLRPGVDLAAALEAAGNLRSHGFLSAALPFLGAEADVPPPAGPSPEETALWQAARDLNTAGAYDAYLVRYPQGAHAAEARTALAALAAQPVDPLAEAEAVESALNLNRAARQQIQRDLTILDYNTRGIDGIFGPGTRGAIRAWQEASGQEATGFLTERQIGRLREAAAQRAAELEDEARRQREAQELADRAFWQAIGQGQDEAGLRSYLERFPRGLYADVARARLEDIEAARRAEAEAEERDAWDAVRREDSVGAYRSYLQAYPSGLFVPAARARIAEIESGLSPEAQARAEQVEAALNLAQPVRVLVEQRLAAVGLDPGRADGVIDRQTRIAIRAYQEGRGLAPTGYLDQITVVRLLAEAIGGRLFD</sequence>
<dbReference type="InterPro" id="IPR036365">
    <property type="entry name" value="PGBD-like_sf"/>
</dbReference>
<proteinExistence type="predicted"/>
<evidence type="ECO:0000256" key="1">
    <source>
        <dbReference type="SAM" id="Coils"/>
    </source>
</evidence>
<feature type="chain" id="PRO_5041242781" evidence="2">
    <location>
        <begin position="20"/>
        <end position="549"/>
    </location>
</feature>
<feature type="coiled-coil region" evidence="1">
    <location>
        <begin position="345"/>
        <end position="372"/>
    </location>
</feature>
<dbReference type="Proteomes" id="UP001337723">
    <property type="component" value="Chromosome"/>
</dbReference>
<feature type="signal peptide" evidence="2">
    <location>
        <begin position="1"/>
        <end position="19"/>
    </location>
</feature>
<evidence type="ECO:0000313" key="4">
    <source>
        <dbReference type="EMBL" id="BDW83873.1"/>
    </source>
</evidence>
<protein>
    <submittedName>
        <fullName evidence="4">Peptidoglycan-binding protein</fullName>
    </submittedName>
</protein>
<dbReference type="KEGG" id="rmai:MACH21_00500"/>
<keyword evidence="5" id="KW-1185">Reference proteome</keyword>
<dbReference type="InterPro" id="IPR036366">
    <property type="entry name" value="PGBDSf"/>
</dbReference>